<sequence length="120" mass="13931">MTIYIFRSTRDLHGKGHVLIYFQSPENEFYETVHVVLDDEKNPWRVERVHHKVDCTMVVLYLSHCDGGALWVPGGQELVPANIVASISIQDKEEDRDWNCQQFLLEGLRKLVEAGYQTQE</sequence>
<organism evidence="1 2">
    <name type="scientific">Xylaria bambusicola</name>
    <dbReference type="NCBI Taxonomy" id="326684"/>
    <lineage>
        <taxon>Eukaryota</taxon>
        <taxon>Fungi</taxon>
        <taxon>Dikarya</taxon>
        <taxon>Ascomycota</taxon>
        <taxon>Pezizomycotina</taxon>
        <taxon>Sordariomycetes</taxon>
        <taxon>Xylariomycetidae</taxon>
        <taxon>Xylariales</taxon>
        <taxon>Xylariaceae</taxon>
        <taxon>Xylaria</taxon>
    </lineage>
</organism>
<name>A0AAN7UV31_9PEZI</name>
<gene>
    <name evidence="1" type="ORF">RRF57_012369</name>
</gene>
<comment type="caution">
    <text evidence="1">The sequence shown here is derived from an EMBL/GenBank/DDBJ whole genome shotgun (WGS) entry which is preliminary data.</text>
</comment>
<evidence type="ECO:0000313" key="2">
    <source>
        <dbReference type="Proteomes" id="UP001305414"/>
    </source>
</evidence>
<evidence type="ECO:0000313" key="1">
    <source>
        <dbReference type="EMBL" id="KAK5636657.1"/>
    </source>
</evidence>
<accession>A0AAN7UV31</accession>
<dbReference type="AlphaFoldDB" id="A0AAN7UV31"/>
<reference evidence="1 2" key="1">
    <citation type="submission" date="2023-10" db="EMBL/GenBank/DDBJ databases">
        <title>Draft genome sequence of Xylaria bambusicola isolate GMP-LS, the root and basal stem rot pathogen of sugarcane in Indonesia.</title>
        <authorList>
            <person name="Selvaraj P."/>
            <person name="Muralishankar V."/>
            <person name="Muruganantham S."/>
            <person name="Sp S."/>
            <person name="Haryani S."/>
            <person name="Lau K.J.X."/>
            <person name="Naqvi N.I."/>
        </authorList>
    </citation>
    <scope>NUCLEOTIDE SEQUENCE [LARGE SCALE GENOMIC DNA]</scope>
    <source>
        <strain evidence="1">GMP-LS</strain>
    </source>
</reference>
<proteinExistence type="predicted"/>
<keyword evidence="2" id="KW-1185">Reference proteome</keyword>
<dbReference type="EMBL" id="JAWHQM010000074">
    <property type="protein sequence ID" value="KAK5636657.1"/>
    <property type="molecule type" value="Genomic_DNA"/>
</dbReference>
<dbReference type="Proteomes" id="UP001305414">
    <property type="component" value="Unassembled WGS sequence"/>
</dbReference>
<protein>
    <submittedName>
        <fullName evidence="1">Uncharacterized protein</fullName>
    </submittedName>
</protein>